<keyword evidence="2" id="KW-0456">Lyase</keyword>
<organism evidence="4 5">
    <name type="scientific">Batrachochytrium dendrobatidis (strain JAM81 / FGSC 10211)</name>
    <name type="common">Frog chytrid fungus</name>
    <dbReference type="NCBI Taxonomy" id="684364"/>
    <lineage>
        <taxon>Eukaryota</taxon>
        <taxon>Fungi</taxon>
        <taxon>Fungi incertae sedis</taxon>
        <taxon>Chytridiomycota</taxon>
        <taxon>Chytridiomycota incertae sedis</taxon>
        <taxon>Chytridiomycetes</taxon>
        <taxon>Rhizophydiales</taxon>
        <taxon>Rhizophydiales incertae sedis</taxon>
        <taxon>Batrachochytrium</taxon>
    </lineage>
</organism>
<feature type="domain" description="Fe-S hydro-lyase tartrate dehydratase beta-type catalytic" evidence="3">
    <location>
        <begin position="9"/>
        <end position="136"/>
    </location>
</feature>
<dbReference type="InParanoid" id="F4PG05"/>
<evidence type="ECO:0000313" key="5">
    <source>
        <dbReference type="Proteomes" id="UP000007241"/>
    </source>
</evidence>
<keyword evidence="5" id="KW-1185">Reference proteome</keyword>
<evidence type="ECO:0000313" key="4">
    <source>
        <dbReference type="EMBL" id="EGF75841.1"/>
    </source>
</evidence>
<protein>
    <recommendedName>
        <fullName evidence="3">Fe-S hydro-lyase tartrate dehydratase beta-type catalytic domain-containing protein</fullName>
    </recommendedName>
</protein>
<dbReference type="PANTHER" id="PTHR43351:SF2">
    <property type="entry name" value="L(+)-TARTRATE DEHYDRATASE SUBUNIT BETA-RELATED"/>
    <property type="match status" value="1"/>
</dbReference>
<evidence type="ECO:0000259" key="3">
    <source>
        <dbReference type="Pfam" id="PF05683"/>
    </source>
</evidence>
<proteinExistence type="inferred from homology"/>
<dbReference type="GO" id="GO:0016836">
    <property type="term" value="F:hydro-lyase activity"/>
    <property type="evidence" value="ECO:0007669"/>
    <property type="project" value="InterPro"/>
</dbReference>
<dbReference type="EMBL" id="GL882987">
    <property type="protein sequence ID" value="EGF75841.1"/>
    <property type="molecule type" value="Genomic_DNA"/>
</dbReference>
<evidence type="ECO:0000256" key="1">
    <source>
        <dbReference type="ARBA" id="ARBA00008876"/>
    </source>
</evidence>
<dbReference type="InterPro" id="IPR036660">
    <property type="entry name" value="Fe-S_hydroAse_TtdB_cat_sf"/>
</dbReference>
<dbReference type="Pfam" id="PF05683">
    <property type="entry name" value="Fumerase_C"/>
    <property type="match status" value="1"/>
</dbReference>
<gene>
    <name evidence="4" type="ORF">BATDEDRAFT_93295</name>
</gene>
<name>F4PG05_BATDJ</name>
<dbReference type="InterPro" id="IPR004647">
    <property type="entry name" value="Fe-S_hydro-lyase_TtdB-typ_cat"/>
</dbReference>
<reference evidence="4 5" key="1">
    <citation type="submission" date="2009-12" db="EMBL/GenBank/DDBJ databases">
        <title>The draft genome of Batrachochytrium dendrobatidis.</title>
        <authorList>
            <consortium name="US DOE Joint Genome Institute (JGI-PGF)"/>
            <person name="Kuo A."/>
            <person name="Salamov A."/>
            <person name="Schmutz J."/>
            <person name="Lucas S."/>
            <person name="Pitluck S."/>
            <person name="Rosenblum E."/>
            <person name="Stajich J."/>
            <person name="Eisen M."/>
            <person name="Grigoriev I.V."/>
        </authorList>
    </citation>
    <scope>NUCLEOTIDE SEQUENCE [LARGE SCALE GENOMIC DNA]</scope>
    <source>
        <strain evidence="5">JAM81 / FGSC 10211</strain>
    </source>
</reference>
<dbReference type="STRING" id="684364.F4PG05"/>
<dbReference type="Proteomes" id="UP000007241">
    <property type="component" value="Unassembled WGS sequence"/>
</dbReference>
<accession>F4PG05</accession>
<dbReference type="OrthoDB" id="411469at2759"/>
<evidence type="ECO:0000256" key="2">
    <source>
        <dbReference type="ARBA" id="ARBA00023239"/>
    </source>
</evidence>
<dbReference type="OMA" id="VIYMARD"/>
<dbReference type="SUPFAM" id="SSF117457">
    <property type="entry name" value="FumA C-terminal domain-like"/>
    <property type="match status" value="1"/>
</dbReference>
<dbReference type="Gene3D" id="3.20.130.10">
    <property type="entry name" value="Fe-S hydro-lyase, tartrate dehydratase beta-type, catalytic domain"/>
    <property type="match status" value="1"/>
</dbReference>
<dbReference type="AlphaFoldDB" id="F4PG05"/>
<sequence>MKKVQIPFDTEQLSELRAGDRILLSGTVYTARDAAHKRMIEDIENGLPLPFDIIGQVIYYVGPTPAKPGQVIGSAGPTTSSRMDKYTPKLLEMGLKGMIGKGYRSEEVKASLRKHQAVYLGAIGGSAALISRSIKSGGINCI</sequence>
<comment type="similarity">
    <text evidence="1">Belongs to the class-I fumarase family.</text>
</comment>
<dbReference type="HOGENOM" id="CLU_098588_2_1_1"/>
<dbReference type="PANTHER" id="PTHR43351">
    <property type="entry name" value="L(+)-TARTRATE DEHYDRATASE SUBUNIT BETA"/>
    <property type="match status" value="1"/>
</dbReference>